<dbReference type="PROSITE" id="PS50008">
    <property type="entry name" value="PIPLC_Y_DOMAIN"/>
    <property type="match status" value="1"/>
</dbReference>
<dbReference type="PANTHER" id="PTHR10336:SF36">
    <property type="entry name" value="1-PHOSPHATIDYLINOSITOL 4,5-BISPHOSPHATE PHOSPHODIESTERASE BETA-4"/>
    <property type="match status" value="1"/>
</dbReference>
<name>A0A2K0VXR9_GIBNY</name>
<reference evidence="8 9" key="1">
    <citation type="submission" date="2017-06" db="EMBL/GenBank/DDBJ databases">
        <title>Genome of Fusarium nygamai isolate CS10214.</title>
        <authorList>
            <person name="Gardiner D.M."/>
            <person name="Obanor F."/>
            <person name="Kazan K."/>
        </authorList>
    </citation>
    <scope>NUCLEOTIDE SEQUENCE [LARGE SCALE GENOMIC DNA]</scope>
    <source>
        <strain evidence="8 9">CS10214</strain>
    </source>
</reference>
<dbReference type="GO" id="GO:0016042">
    <property type="term" value="P:lipid catabolic process"/>
    <property type="evidence" value="ECO:0007669"/>
    <property type="project" value="UniProtKB-KW"/>
</dbReference>
<evidence type="ECO:0000313" key="9">
    <source>
        <dbReference type="Proteomes" id="UP000236664"/>
    </source>
</evidence>
<evidence type="ECO:0000259" key="7">
    <source>
        <dbReference type="PROSITE" id="PS50008"/>
    </source>
</evidence>
<evidence type="ECO:0000256" key="5">
    <source>
        <dbReference type="RuleBase" id="RU361133"/>
    </source>
</evidence>
<dbReference type="PRINTS" id="PR00390">
    <property type="entry name" value="PHPHLIPASEC"/>
</dbReference>
<dbReference type="InterPro" id="IPR001711">
    <property type="entry name" value="PLipase_C_Pinositol-sp_Y"/>
</dbReference>
<accession>A0A2K0VXR9</accession>
<evidence type="ECO:0000256" key="4">
    <source>
        <dbReference type="ARBA" id="ARBA00023098"/>
    </source>
</evidence>
<sequence>MWEKQFTYLSRRYQPDAVKTSNAANNMLVMSKAAFIRYLTSKTNSAIIPEPQNYTLNRPINEYIISSSHNTYLLSQQIASQSSIKGYISVLIQDCRYIEINCWDRNSRQPKVNHSRTLTASISFRKVIATINKYTFIKSRFPLWISLKVHYNPNQQAIIVNIIKEAFGSRLVTETLEDCNNKLPSPSKLIERILIKVKKPQIKKEPPASNFRGRRRGNSFNSPLTRSVTKAAMLMPSQSLPHSLMRGPSPSYHRPVRKTHINTMTEGGVRDRTSRSASDNNSGGEQNSQKTSTKIIKELGDLSVYYSGINYTSFNTAAAKQYNHIFSFIESRFTKYSHTKEQKIAVNLHNLRYIIQVYPNHTQITSNNFNPLLY</sequence>
<feature type="region of interest" description="Disordered" evidence="6">
    <location>
        <begin position="239"/>
        <end position="292"/>
    </location>
</feature>
<dbReference type="SMART" id="SM00149">
    <property type="entry name" value="PLCYc"/>
    <property type="match status" value="1"/>
</dbReference>
<dbReference type="Gene3D" id="3.20.20.190">
    <property type="entry name" value="Phosphatidylinositol (PI) phosphodiesterase"/>
    <property type="match status" value="2"/>
</dbReference>
<feature type="region of interest" description="Disordered" evidence="6">
    <location>
        <begin position="204"/>
        <end position="223"/>
    </location>
</feature>
<protein>
    <recommendedName>
        <fullName evidence="1 5">Phosphoinositide phospholipase C</fullName>
        <ecNumber evidence="1 5">3.1.4.11</ecNumber>
    </recommendedName>
</protein>
<dbReference type="EMBL" id="MTQA01000196">
    <property type="protein sequence ID" value="PNP74819.1"/>
    <property type="molecule type" value="Genomic_DNA"/>
</dbReference>
<evidence type="ECO:0000256" key="1">
    <source>
        <dbReference type="ARBA" id="ARBA00012368"/>
    </source>
</evidence>
<dbReference type="GO" id="GO:0048015">
    <property type="term" value="P:phosphatidylinositol-mediated signaling"/>
    <property type="evidence" value="ECO:0007669"/>
    <property type="project" value="TreeGrafter"/>
</dbReference>
<evidence type="ECO:0000256" key="2">
    <source>
        <dbReference type="ARBA" id="ARBA00022801"/>
    </source>
</evidence>
<dbReference type="Pfam" id="PF00388">
    <property type="entry name" value="PI-PLC-X"/>
    <property type="match status" value="1"/>
</dbReference>
<evidence type="ECO:0000256" key="3">
    <source>
        <dbReference type="ARBA" id="ARBA00022963"/>
    </source>
</evidence>
<proteinExistence type="predicted"/>
<comment type="caution">
    <text evidence="8">The sequence shown here is derived from an EMBL/GenBank/DDBJ whole genome shotgun (WGS) entry which is preliminary data.</text>
</comment>
<dbReference type="GO" id="GO:0004435">
    <property type="term" value="F:phosphatidylinositol-4,5-bisphosphate phospholipase C activity"/>
    <property type="evidence" value="ECO:0007669"/>
    <property type="project" value="UniProtKB-EC"/>
</dbReference>
<dbReference type="GO" id="GO:0051209">
    <property type="term" value="P:release of sequestered calcium ion into cytosol"/>
    <property type="evidence" value="ECO:0007669"/>
    <property type="project" value="TreeGrafter"/>
</dbReference>
<dbReference type="OrthoDB" id="269822at2759"/>
<dbReference type="AlphaFoldDB" id="A0A2K0VXR9"/>
<keyword evidence="3 5" id="KW-0442">Lipid degradation</keyword>
<dbReference type="InterPro" id="IPR017946">
    <property type="entry name" value="PLC-like_Pdiesterase_TIM-brl"/>
</dbReference>
<feature type="domain" description="PI-PLC Y-box" evidence="7">
    <location>
        <begin position="299"/>
        <end position="374"/>
    </location>
</feature>
<comment type="catalytic activity">
    <reaction evidence="5">
        <text>a 1,2-diacyl-sn-glycero-3-phospho-(1D-myo-inositol-4,5-bisphosphate) + H2O = 1D-myo-inositol 1,4,5-trisphosphate + a 1,2-diacyl-sn-glycerol + H(+)</text>
        <dbReference type="Rhea" id="RHEA:33179"/>
        <dbReference type="ChEBI" id="CHEBI:15377"/>
        <dbReference type="ChEBI" id="CHEBI:15378"/>
        <dbReference type="ChEBI" id="CHEBI:17815"/>
        <dbReference type="ChEBI" id="CHEBI:58456"/>
        <dbReference type="ChEBI" id="CHEBI:203600"/>
        <dbReference type="EC" id="3.1.4.11"/>
    </reaction>
</comment>
<dbReference type="PROSITE" id="PS50007">
    <property type="entry name" value="PIPLC_X_DOMAIN"/>
    <property type="match status" value="1"/>
</dbReference>
<dbReference type="Pfam" id="PF00387">
    <property type="entry name" value="PI-PLC-Y"/>
    <property type="match status" value="1"/>
</dbReference>
<dbReference type="STRING" id="42673.A0A2K0VXR9"/>
<dbReference type="InterPro" id="IPR000909">
    <property type="entry name" value="PLipase_C_PInositol-sp_X_dom"/>
</dbReference>
<gene>
    <name evidence="8" type="ORF">FNYG_11833</name>
</gene>
<organism evidence="8 9">
    <name type="scientific">Gibberella nygamai</name>
    <name type="common">Bean root rot disease fungus</name>
    <name type="synonym">Fusarium nygamai</name>
    <dbReference type="NCBI Taxonomy" id="42673"/>
    <lineage>
        <taxon>Eukaryota</taxon>
        <taxon>Fungi</taxon>
        <taxon>Dikarya</taxon>
        <taxon>Ascomycota</taxon>
        <taxon>Pezizomycotina</taxon>
        <taxon>Sordariomycetes</taxon>
        <taxon>Hypocreomycetidae</taxon>
        <taxon>Hypocreales</taxon>
        <taxon>Nectriaceae</taxon>
        <taxon>Fusarium</taxon>
        <taxon>Fusarium fujikuroi species complex</taxon>
    </lineage>
</organism>
<dbReference type="EC" id="3.1.4.11" evidence="1 5"/>
<dbReference type="PANTHER" id="PTHR10336">
    <property type="entry name" value="PHOSPHOINOSITIDE-SPECIFIC PHOSPHOLIPASE C FAMILY PROTEIN"/>
    <property type="match status" value="1"/>
</dbReference>
<keyword evidence="2 5" id="KW-0378">Hydrolase</keyword>
<dbReference type="Proteomes" id="UP000236664">
    <property type="component" value="Unassembled WGS sequence"/>
</dbReference>
<feature type="compositionally biased region" description="Polar residues" evidence="6">
    <location>
        <begin position="275"/>
        <end position="292"/>
    </location>
</feature>
<dbReference type="SUPFAM" id="SSF51695">
    <property type="entry name" value="PLC-like phosphodiesterases"/>
    <property type="match status" value="1"/>
</dbReference>
<evidence type="ECO:0000313" key="8">
    <source>
        <dbReference type="EMBL" id="PNP74819.1"/>
    </source>
</evidence>
<keyword evidence="4 5" id="KW-0443">Lipid metabolism</keyword>
<dbReference type="SMART" id="SM00148">
    <property type="entry name" value="PLCXc"/>
    <property type="match status" value="1"/>
</dbReference>
<evidence type="ECO:0000256" key="6">
    <source>
        <dbReference type="SAM" id="MobiDB-lite"/>
    </source>
</evidence>
<dbReference type="InterPro" id="IPR001192">
    <property type="entry name" value="PI-PLC_fam"/>
</dbReference>
<keyword evidence="9" id="KW-1185">Reference proteome</keyword>